<feature type="transmembrane region" description="Helical" evidence="6">
    <location>
        <begin position="91"/>
        <end position="114"/>
    </location>
</feature>
<gene>
    <name evidence="8" type="ORF">IL334_002081</name>
</gene>
<dbReference type="InterPro" id="IPR052263">
    <property type="entry name" value="GPI_Anchor_Biosynth"/>
</dbReference>
<organism evidence="8 9">
    <name type="scientific">Kwoniella shivajii</name>
    <dbReference type="NCBI Taxonomy" id="564305"/>
    <lineage>
        <taxon>Eukaryota</taxon>
        <taxon>Fungi</taxon>
        <taxon>Dikarya</taxon>
        <taxon>Basidiomycota</taxon>
        <taxon>Agaricomycotina</taxon>
        <taxon>Tremellomycetes</taxon>
        <taxon>Tremellales</taxon>
        <taxon>Cryptococcaceae</taxon>
        <taxon>Kwoniella</taxon>
    </lineage>
</organism>
<proteinExistence type="predicted"/>
<evidence type="ECO:0000256" key="1">
    <source>
        <dbReference type="ARBA" id="ARBA00004141"/>
    </source>
</evidence>
<feature type="region of interest" description="Disordered" evidence="5">
    <location>
        <begin position="1"/>
        <end position="46"/>
    </location>
</feature>
<evidence type="ECO:0000313" key="8">
    <source>
        <dbReference type="EMBL" id="WRT65139.1"/>
    </source>
</evidence>
<keyword evidence="3 6" id="KW-1133">Transmembrane helix</keyword>
<dbReference type="Pfam" id="PF08510">
    <property type="entry name" value="PIG-P"/>
    <property type="match status" value="1"/>
</dbReference>
<dbReference type="PANTHER" id="PTHR46346">
    <property type="entry name" value="PHOSPHATIDYLINOSITOL N-ACETYLGLUCOSAMINYLTRANSFERASE SUBUNIT P"/>
    <property type="match status" value="1"/>
</dbReference>
<sequence>MTASTTLITPPPSPPLDPVSPLSPISPWPPIPPPSVREQPTTRSSLPNATDVYSSIAILGTYLLFFLYLLWAFAPSQSIWTSWLPDRQWAIIVPCWMMIIVLLTYWIYAALIIYNTPSWDSVDCITDPYSGIQPLGKDDVKEDNDQPYYRNVRDDKASHGAVDLPIDLVGRVLYPPRRRKL</sequence>
<evidence type="ECO:0000256" key="4">
    <source>
        <dbReference type="ARBA" id="ARBA00023136"/>
    </source>
</evidence>
<protein>
    <recommendedName>
        <fullName evidence="7">PIG-P domain-containing protein</fullName>
    </recommendedName>
</protein>
<feature type="compositionally biased region" description="Pro residues" evidence="5">
    <location>
        <begin position="9"/>
        <end position="18"/>
    </location>
</feature>
<evidence type="ECO:0000256" key="5">
    <source>
        <dbReference type="SAM" id="MobiDB-lite"/>
    </source>
</evidence>
<feature type="domain" description="PIG-P" evidence="7">
    <location>
        <begin position="52"/>
        <end position="174"/>
    </location>
</feature>
<dbReference type="EMBL" id="CP141882">
    <property type="protein sequence ID" value="WRT65139.1"/>
    <property type="molecule type" value="Genomic_DNA"/>
</dbReference>
<comment type="subcellular location">
    <subcellularLocation>
        <location evidence="1">Membrane</location>
        <topology evidence="1">Multi-pass membrane protein</topology>
    </subcellularLocation>
</comment>
<keyword evidence="9" id="KW-1185">Reference proteome</keyword>
<reference evidence="8 9" key="1">
    <citation type="submission" date="2024-01" db="EMBL/GenBank/DDBJ databases">
        <title>Comparative genomics of Cryptococcus and Kwoniella reveals pathogenesis evolution and contrasting modes of karyotype evolution via chromosome fusion or intercentromeric recombination.</title>
        <authorList>
            <person name="Coelho M.A."/>
            <person name="David-Palma M."/>
            <person name="Shea T."/>
            <person name="Bowers K."/>
            <person name="McGinley-Smith S."/>
            <person name="Mohammad A.W."/>
            <person name="Gnirke A."/>
            <person name="Yurkov A.M."/>
            <person name="Nowrousian M."/>
            <person name="Sun S."/>
            <person name="Cuomo C.A."/>
            <person name="Heitman J."/>
        </authorList>
    </citation>
    <scope>NUCLEOTIDE SEQUENCE [LARGE SCALE GENOMIC DNA]</scope>
    <source>
        <strain evidence="8">CBS 11374</strain>
    </source>
</reference>
<evidence type="ECO:0000313" key="9">
    <source>
        <dbReference type="Proteomes" id="UP001329825"/>
    </source>
</evidence>
<name>A0ABZ1CTQ3_9TREE</name>
<evidence type="ECO:0000259" key="7">
    <source>
        <dbReference type="Pfam" id="PF08510"/>
    </source>
</evidence>
<evidence type="ECO:0000256" key="6">
    <source>
        <dbReference type="SAM" id="Phobius"/>
    </source>
</evidence>
<feature type="compositionally biased region" description="Pro residues" evidence="5">
    <location>
        <begin position="24"/>
        <end position="35"/>
    </location>
</feature>
<dbReference type="RefSeq" id="XP_062789879.1">
    <property type="nucleotide sequence ID" value="XM_062933828.1"/>
</dbReference>
<keyword evidence="2 6" id="KW-0812">Transmembrane</keyword>
<dbReference type="GeneID" id="87954212"/>
<keyword evidence="4 6" id="KW-0472">Membrane</keyword>
<feature type="transmembrane region" description="Helical" evidence="6">
    <location>
        <begin position="52"/>
        <end position="71"/>
    </location>
</feature>
<dbReference type="PANTHER" id="PTHR46346:SF1">
    <property type="entry name" value="PHOSPHATIDYLINOSITOL N-ACETYLGLUCOSAMINYLTRANSFERASE SUBUNIT P"/>
    <property type="match status" value="1"/>
</dbReference>
<accession>A0ABZ1CTQ3</accession>
<dbReference type="InterPro" id="IPR013717">
    <property type="entry name" value="PIG-P"/>
</dbReference>
<dbReference type="Proteomes" id="UP001329825">
    <property type="component" value="Chromosome 2"/>
</dbReference>
<evidence type="ECO:0000256" key="2">
    <source>
        <dbReference type="ARBA" id="ARBA00022692"/>
    </source>
</evidence>
<evidence type="ECO:0000256" key="3">
    <source>
        <dbReference type="ARBA" id="ARBA00022989"/>
    </source>
</evidence>